<dbReference type="EMBL" id="BGPR01008274">
    <property type="protein sequence ID" value="GBN32682.1"/>
    <property type="molecule type" value="Genomic_DNA"/>
</dbReference>
<proteinExistence type="predicted"/>
<keyword evidence="3" id="KW-1185">Reference proteome</keyword>
<comment type="caution">
    <text evidence="2">The sequence shown here is derived from an EMBL/GenBank/DDBJ whole genome shotgun (WGS) entry which is preliminary data.</text>
</comment>
<dbReference type="Proteomes" id="UP000499080">
    <property type="component" value="Unassembled WGS sequence"/>
</dbReference>
<reference evidence="2 3" key="1">
    <citation type="journal article" date="2019" name="Sci. Rep.">
        <title>Orb-weaving spider Araneus ventricosus genome elucidates the spidroin gene catalogue.</title>
        <authorList>
            <person name="Kono N."/>
            <person name="Nakamura H."/>
            <person name="Ohtoshi R."/>
            <person name="Moran D.A.P."/>
            <person name="Shinohara A."/>
            <person name="Yoshida Y."/>
            <person name="Fujiwara M."/>
            <person name="Mori M."/>
            <person name="Tomita M."/>
            <person name="Arakawa K."/>
        </authorList>
    </citation>
    <scope>NUCLEOTIDE SEQUENCE [LARGE SCALE GENOMIC DNA]</scope>
</reference>
<evidence type="ECO:0000313" key="3">
    <source>
        <dbReference type="Proteomes" id="UP000499080"/>
    </source>
</evidence>
<dbReference type="EMBL" id="BGPR01008275">
    <property type="protein sequence ID" value="GBN32695.1"/>
    <property type="molecule type" value="Genomic_DNA"/>
</dbReference>
<accession>A0A4Y2N043</accession>
<name>A0A4Y2N043_ARAVE</name>
<protein>
    <submittedName>
        <fullName evidence="2">Uncharacterized protein</fullName>
    </submittedName>
</protein>
<evidence type="ECO:0000313" key="2">
    <source>
        <dbReference type="EMBL" id="GBN32695.1"/>
    </source>
</evidence>
<gene>
    <name evidence="1" type="ORF">AVEN_229216_1</name>
    <name evidence="2" type="ORF">AVEN_55928_1</name>
</gene>
<evidence type="ECO:0000313" key="1">
    <source>
        <dbReference type="EMBL" id="GBN32682.1"/>
    </source>
</evidence>
<dbReference type="OrthoDB" id="7607518at2759"/>
<sequence>MQKEEWMSIDEDIPVAATLTDSEMCQAVCEQDQAIKADDSDDAEYRGLEVNSNDIDKLVEEHGQELTTEELMELHCVSRQEIVEEEEVIAKQQSSSVRREMLKAWETVAPYIEKHNPNKAVVKRSTNLFYDNAVSDFRQSS</sequence>
<dbReference type="AlphaFoldDB" id="A0A4Y2N043"/>
<organism evidence="2 3">
    <name type="scientific">Araneus ventricosus</name>
    <name type="common">Orbweaver spider</name>
    <name type="synonym">Epeira ventricosa</name>
    <dbReference type="NCBI Taxonomy" id="182803"/>
    <lineage>
        <taxon>Eukaryota</taxon>
        <taxon>Metazoa</taxon>
        <taxon>Ecdysozoa</taxon>
        <taxon>Arthropoda</taxon>
        <taxon>Chelicerata</taxon>
        <taxon>Arachnida</taxon>
        <taxon>Araneae</taxon>
        <taxon>Araneomorphae</taxon>
        <taxon>Entelegynae</taxon>
        <taxon>Araneoidea</taxon>
        <taxon>Araneidae</taxon>
        <taxon>Araneus</taxon>
    </lineage>
</organism>